<dbReference type="KEGG" id="oai:OLEAN_C31640"/>
<evidence type="ECO:0000313" key="2">
    <source>
        <dbReference type="EMBL" id="CCK77340.1"/>
    </source>
</evidence>
<gene>
    <name evidence="2" type="ORF">OLEAN_C31640</name>
</gene>
<dbReference type="SUPFAM" id="SSF52540">
    <property type="entry name" value="P-loop containing nucleoside triphosphate hydrolases"/>
    <property type="match status" value="1"/>
</dbReference>
<dbReference type="EMBL" id="FO203512">
    <property type="protein sequence ID" value="CCK77340.1"/>
    <property type="molecule type" value="Genomic_DNA"/>
</dbReference>
<dbReference type="AlphaFoldDB" id="R4YQV7"/>
<protein>
    <recommendedName>
        <fullName evidence="1">Phosphoribulokinase/uridine kinase domain-containing protein</fullName>
    </recommendedName>
</protein>
<dbReference type="Pfam" id="PF00485">
    <property type="entry name" value="PRK"/>
    <property type="match status" value="1"/>
</dbReference>
<dbReference type="InterPro" id="IPR027417">
    <property type="entry name" value="P-loop_NTPase"/>
</dbReference>
<sequence>MGAIRGFITRNSLPEYYLQQASIWFDPIVETLIGHHYSAGRTLVVGINGCQGSGKTTLADYLCTCLQAKGLRSIAISIDDFYLTRQQRQQLATDVHPLFSTRGVPGTHDLELALETLQQLSQDNGDVKVPKFNKAQDDRLPKTEWPHVETPLDIIILEGWCVGITAEAEEVLLEPVNELESLRDPQGKWRNYINQQLVTNYPELWQLIDRLIMLQAPSFSCVYQWRLEQEQKLTQEVALKEEALKDDTSKNNHIMPAEEIRQFIQHYERLTRHALKYLPQNCQHLFQLTHKRQVVAYQAPNPLPGDPRFGQRDVTLKGL</sequence>
<evidence type="ECO:0000313" key="3">
    <source>
        <dbReference type="Proteomes" id="UP000032749"/>
    </source>
</evidence>
<dbReference type="PANTHER" id="PTHR10285">
    <property type="entry name" value="URIDINE KINASE"/>
    <property type="match status" value="1"/>
</dbReference>
<dbReference type="HOGENOM" id="CLU_056986_2_1_6"/>
<evidence type="ECO:0000259" key="1">
    <source>
        <dbReference type="Pfam" id="PF00485"/>
    </source>
</evidence>
<reference evidence="2 3" key="1">
    <citation type="journal article" date="2013" name="Nat. Commun.">
        <title>Genome sequence and functional genomic analysis of the oil-degrading bacterium Oleispira antarctica.</title>
        <authorList>
            <person name="Kube M."/>
            <person name="Chernikova T.N."/>
            <person name="Al-Ramahi Y."/>
            <person name="Beloqui A."/>
            <person name="Lopez-Cortez N."/>
            <person name="Guazzaroni M.E."/>
            <person name="Heipieper H.J."/>
            <person name="Klages S."/>
            <person name="Kotsyurbenko O.R."/>
            <person name="Langer I."/>
            <person name="Nechitaylo T.Y."/>
            <person name="Lunsdorf H."/>
            <person name="Fernandez M."/>
            <person name="Juarez S."/>
            <person name="Ciordia S."/>
            <person name="Singer A."/>
            <person name="Kagan O."/>
            <person name="Egorova O."/>
            <person name="Petit P.A."/>
            <person name="Stogios P."/>
            <person name="Kim Y."/>
            <person name="Tchigvintsev A."/>
            <person name="Flick R."/>
            <person name="Denaro R."/>
            <person name="Genovese M."/>
            <person name="Albar J.P."/>
            <person name="Reva O.N."/>
            <person name="Martinez-Gomariz M."/>
            <person name="Tran H."/>
            <person name="Ferrer M."/>
            <person name="Savchenko A."/>
            <person name="Yakunin A.F."/>
            <person name="Yakimov M.M."/>
            <person name="Golyshina O.V."/>
            <person name="Reinhardt R."/>
            <person name="Golyshin P.N."/>
        </authorList>
    </citation>
    <scope>NUCLEOTIDE SEQUENCE [LARGE SCALE GENOMIC DNA]</scope>
</reference>
<dbReference type="PATRIC" id="fig|698738.3.peg.3288"/>
<dbReference type="STRING" id="698738.OLEAN_C31640"/>
<dbReference type="Gene3D" id="3.40.50.300">
    <property type="entry name" value="P-loop containing nucleotide triphosphate hydrolases"/>
    <property type="match status" value="1"/>
</dbReference>
<keyword evidence="3" id="KW-1185">Reference proteome</keyword>
<feature type="domain" description="Phosphoribulokinase/uridine kinase" evidence="1">
    <location>
        <begin position="44"/>
        <end position="160"/>
    </location>
</feature>
<proteinExistence type="predicted"/>
<dbReference type="GO" id="GO:0005524">
    <property type="term" value="F:ATP binding"/>
    <property type="evidence" value="ECO:0007669"/>
    <property type="project" value="InterPro"/>
</dbReference>
<dbReference type="GO" id="GO:0016301">
    <property type="term" value="F:kinase activity"/>
    <property type="evidence" value="ECO:0007669"/>
    <property type="project" value="InterPro"/>
</dbReference>
<organism evidence="2 3">
    <name type="scientific">Oleispira antarctica RB-8</name>
    <dbReference type="NCBI Taxonomy" id="698738"/>
    <lineage>
        <taxon>Bacteria</taxon>
        <taxon>Pseudomonadati</taxon>
        <taxon>Pseudomonadota</taxon>
        <taxon>Gammaproteobacteria</taxon>
        <taxon>Oceanospirillales</taxon>
        <taxon>Oceanospirillaceae</taxon>
        <taxon>Oleispira</taxon>
    </lineage>
</organism>
<dbReference type="Proteomes" id="UP000032749">
    <property type="component" value="Chromosome"/>
</dbReference>
<accession>R4YQV7</accession>
<name>R4YQV7_OLEAN</name>
<dbReference type="InterPro" id="IPR006083">
    <property type="entry name" value="PRK/URK"/>
</dbReference>